<proteinExistence type="inferred from homology"/>
<dbReference type="Pfam" id="PF01835">
    <property type="entry name" value="MG2"/>
    <property type="match status" value="1"/>
</dbReference>
<dbReference type="InterPro" id="IPR013783">
    <property type="entry name" value="Ig-like_fold"/>
</dbReference>
<sequence>MPDKPDTSPEQQQSETLSEHPQTHFYQRKWVWISLTLALLIFGSWLVYQYQHAQALVSISATDAVNPNGGEIVLKYRFPVGQPLFAVDAAELFESSGPLVAGAFSSSLDKSGMVETIRFQRPTPYNRQLRLVRLGAKSDAHLFYWPGLTQLPVFIDFTTPYEQVSLNDLLPTASKQHAPEVLNNQIAIVFNGEVAGQYRKRVKLTPRDVPFIELSPLPDGYYQWSDNHTLTFNFTNQRPRFDTTYQFTVLPEKLINPDYQQWQGDTGIALSTSANDVYVNDVSIDHQVEWNTPVTFEFSGNMVGVLDLNKDKASNVMPVLMTPEVEGSWRWLNARTVRFTPGKNGWPIREKVAIEFLPEVNQESDRNWTDNRSLNRIEFFVKPRTQSIANISLRGDHVDPEAVLEVQFSRGLVDEQVLGVRTSMSQSKPPVLVTPAIKGQYYWASTSKLVIEPSEPWSQLTEYKMAIHPDFNPDDRFQWTGTTEFSFTTAENVINPHFYQIPQTEPSGSAFFGNKSQYQLKDTLAAEQSVWIEFNRPFGKHHDADSTAEGVQITPAIHGEFIWLSDYLLKFTPRQGWKPETGYQIQLSDALLYFHEQHYAEGSSKAVFQVAKDEIQFSTQAKYLPDQPLLLNFNKALSPGVKIGRRYRASELDEARLPIQWKMTRDYEFEWKSAKSLELIPDPYWPSSAEIPFTLAPSLLPRPDSQWHQKNYTIFNTGQNIVAVESITPQGQSSRNTTIDVVFNKQIRPANIAIGAVDHSHLVQISPPLEGDWYWLADNKLVFKPDGPLAPSTDYTLTIAPEHISGDQFTWHDLDEDAKPRPQQSSFHSPYQRVRQSAALFEFDEQNPLKQRFLIDIELSEWTRFEEVEKRFTLWTNNIVDGKNVETPLIYHVTTEEPKDRVRHFRVVSEFIDRPSKDRQVYYQLEKGIPALDGNATMYADFRSDFAQEQPRFVTIKRLSYSLEGRHFSAHLELSAPVEPEKLQTFLTVQDTDRLKNLTYNISVDSKRASSRGFQYLIEADFQPDRQYRFSIQRGLLAADGALTNEEISISQRTSNLQRKVEFALKGNILSKYDTHNITVLTANTDYFDISIDQIYPSNVRQFLNSGLSNEGSLLTSGKQVFHGQYDTQKLHKQDTRNVELTTAVDLSGFFQNNPKGLYRIHLRGHNSHQGRWFLSSDIGLIARRTDDYIYTWAMSLSDALPMAGVTVELVDYWNQTVTKGVTDSAGFVRLRNSDPRNTHLIMATRGSDMSFLDMKTQAENFNGFDASGVYSTHDASLLQAYLYGERGVYRPGDVMHLVGVVRDQEGRLPGSNNLTLLLRDPTGAERFRERYSTDITGVVSLDYNIPDDAKTGKWKAELLWRERSIGSLDFQVEEFIPNKIKVALSTAVVAATPGQTFIFAVQSNNLFGPPAAGRKVTGHVSLRPAYFKPKGYDDYKFGHDDRRFQQLDSDLLETRLDENGHYEYEYSVPEGIDSPIGLNLHYSATVIDDSGRGVAQYAQIPVHLFEQYVGVRRLANNTIELGDTVKFEAVNVTVDGTRIDPSRQSFKYEVFRKRKITHFRKNERGYYRYVTEKVDVPLLSHNTRDNRFDYLTEYSGEHYLQVTDLNGGQVTRFYFNVVGPRDRVSIVEAPEAVLMKARQDTAIVGENLMVDVQAPFAGQLLLIAERDDVIWSQAIAMDSNTTTVSLPISAAQTPNFYLSAIVVQPASNGSRELPVYATGIINVNVRDPGQTPSVQITAPAKVAPNGKLTVQVSVDRLDRGDMYFTLAAVDEGILDLTQFKTPNMKSAFNRKQRLDVAHFSVYPWLMPYNPDTLVTISPSGSAPARALIKKKRENPDAAARVKSVALWSGLQKFGEDGKASVTFDVPEFDGSLRLMLVSFGDQRFNSAETTVTVRDDLVLKPSLPRFMANGDHFELPFTVFNSTAQAGEVTVSVQASDHVELLGNERQNMTLAAGGESRGSFSFNVKDRLGIAHFTLTAQGLNEQTIKRIDVPVRSSGNYVSLSDAGIVDAATPKTIQIPKVFKPGTEVQALRVAPAGLLEFAGSLKYLLNYPHGCLEQTTSKLFPLLYFEEFAKSADFYDFRTSTPRYYLRQGITSIERMQLDNGYFSYWGGSDEVNNYAFLYAAHFLAEARHKGMDINETVWSNLQYRLREDVLNRFNGNAGYQGDYNLSHQVYALYVMALSDQPMVAEMNALLQYQQRQLKLHDRARLAAAFKLAGRDQQAQSLLENITSIHEYDDPYRETSGTFASSTRDLAILLDALIEVDPQAEVIPLIIDKLSSLRRHGRWGSTQDNAMALMALGKSVTRSVRTQSGDVIITLPNGEQVKNHSVDLSTIDLLSGDVSIHTTGDAEANYFWQADGVSNAEAVSDEDHGLKVRRQYLNTKKERVDLTQVRQGDLVIVQLTMSAKGGPVSNVAVTDLLPMGLEIENARLSTSADIPWLKSTARPDYSDIRDDRMNLYLTLNDQEVVYYYTTRAVTLGAFAVPSVRAEAMYDESKYSLSGAGTMKILPMR</sequence>
<dbReference type="PANTHER" id="PTHR40094:SF1">
    <property type="entry name" value="UBIQUITIN DOMAIN-CONTAINING PROTEIN"/>
    <property type="match status" value="1"/>
</dbReference>
<dbReference type="Gene3D" id="1.50.10.20">
    <property type="match status" value="1"/>
</dbReference>
<dbReference type="EMBL" id="CP007142">
    <property type="protein sequence ID" value="AJQ97028.1"/>
    <property type="molecule type" value="Genomic_DNA"/>
</dbReference>
<dbReference type="InterPro" id="IPR008930">
    <property type="entry name" value="Terpenoid_cyclase/PrenylTrfase"/>
</dbReference>
<keyword evidence="4" id="KW-0812">Transmembrane</keyword>
<dbReference type="Pfam" id="PF17972">
    <property type="entry name" value="bMG5"/>
    <property type="match status" value="1"/>
</dbReference>
<dbReference type="InterPro" id="IPR011625">
    <property type="entry name" value="A2M_N_BRD"/>
</dbReference>
<dbReference type="Pfam" id="PF13205">
    <property type="entry name" value="Big_5"/>
    <property type="match status" value="1"/>
</dbReference>
<dbReference type="Proteomes" id="UP000032266">
    <property type="component" value="Chromosome"/>
</dbReference>
<dbReference type="Pfam" id="PF07703">
    <property type="entry name" value="A2M_BRD"/>
    <property type="match status" value="1"/>
</dbReference>
<evidence type="ECO:0000259" key="6">
    <source>
        <dbReference type="SMART" id="SM01360"/>
    </source>
</evidence>
<evidence type="ECO:0000256" key="2">
    <source>
        <dbReference type="ARBA" id="ARBA00022729"/>
    </source>
</evidence>
<reference evidence="7 8" key="1">
    <citation type="submission" date="2014-01" db="EMBL/GenBank/DDBJ databases">
        <title>Full genme sequencing of cellulolytic bacterium Gynuella sunshinyii YC6258T gen. nov., sp. nov.</title>
        <authorList>
            <person name="Khan H."/>
            <person name="Chung E.J."/>
            <person name="Chung Y.R."/>
        </authorList>
    </citation>
    <scope>NUCLEOTIDE SEQUENCE [LARGE SCALE GENOMIC DNA]</scope>
    <source>
        <strain evidence="7 8">YC6258</strain>
    </source>
</reference>
<dbReference type="Pfam" id="PF00207">
    <property type="entry name" value="A2M"/>
    <property type="match status" value="1"/>
</dbReference>
<feature type="domain" description="Alpha-2-macroglobulin" evidence="6">
    <location>
        <begin position="1845"/>
        <end position="1934"/>
    </location>
</feature>
<dbReference type="Pfam" id="PF11974">
    <property type="entry name" value="bMG3"/>
    <property type="match status" value="1"/>
</dbReference>
<dbReference type="Gene3D" id="2.60.40.3710">
    <property type="match status" value="4"/>
</dbReference>
<dbReference type="STRING" id="1445510.YC6258_04996"/>
<evidence type="ECO:0000256" key="3">
    <source>
        <dbReference type="SAM" id="MobiDB-lite"/>
    </source>
</evidence>
<dbReference type="PANTHER" id="PTHR40094">
    <property type="entry name" value="ALPHA-2-MACROGLOBULIN HOMOLOG"/>
    <property type="match status" value="1"/>
</dbReference>
<dbReference type="InterPro" id="IPR002890">
    <property type="entry name" value="MG2"/>
</dbReference>
<dbReference type="GO" id="GO:0004866">
    <property type="term" value="F:endopeptidase inhibitor activity"/>
    <property type="evidence" value="ECO:0007669"/>
    <property type="project" value="InterPro"/>
</dbReference>
<dbReference type="InterPro" id="IPR021868">
    <property type="entry name" value="Alpha_2_Macroglob_MG3"/>
</dbReference>
<keyword evidence="8" id="KW-1185">Reference proteome</keyword>
<dbReference type="HOGENOM" id="CLU_228442_0_0_6"/>
<dbReference type="SMART" id="SM01419">
    <property type="entry name" value="Thiol-ester_cl"/>
    <property type="match status" value="1"/>
</dbReference>
<keyword evidence="4" id="KW-0472">Membrane</keyword>
<dbReference type="Gene3D" id="2.60.40.1930">
    <property type="match status" value="1"/>
</dbReference>
<dbReference type="InterPro" id="IPR001599">
    <property type="entry name" value="Macroglobln_a2"/>
</dbReference>
<feature type="transmembrane region" description="Helical" evidence="4">
    <location>
        <begin position="30"/>
        <end position="48"/>
    </location>
</feature>
<evidence type="ECO:0000256" key="4">
    <source>
        <dbReference type="SAM" id="Phobius"/>
    </source>
</evidence>
<organism evidence="7 8">
    <name type="scientific">Gynuella sunshinyii YC6258</name>
    <dbReference type="NCBI Taxonomy" id="1445510"/>
    <lineage>
        <taxon>Bacteria</taxon>
        <taxon>Pseudomonadati</taxon>
        <taxon>Pseudomonadota</taxon>
        <taxon>Gammaproteobacteria</taxon>
        <taxon>Oceanospirillales</taxon>
        <taxon>Saccharospirillaceae</taxon>
        <taxon>Gynuella</taxon>
    </lineage>
</organism>
<dbReference type="InterPro" id="IPR032812">
    <property type="entry name" value="SbsA_Ig"/>
</dbReference>
<dbReference type="SUPFAM" id="SSF48239">
    <property type="entry name" value="Terpenoid cyclases/Protein prenyltransferases"/>
    <property type="match status" value="1"/>
</dbReference>
<dbReference type="RefSeq" id="WP_044618890.1">
    <property type="nucleotide sequence ID" value="NZ_CP007142.1"/>
</dbReference>
<evidence type="ECO:0000256" key="1">
    <source>
        <dbReference type="ARBA" id="ARBA00010556"/>
    </source>
</evidence>
<comment type="similarity">
    <text evidence="1">Belongs to the protease inhibitor I39 (alpha-2-macroglobulin) family. Bacterial alpha-2-macroglobulin subfamily.</text>
</comment>
<gene>
    <name evidence="7" type="ORF">YC6258_04996</name>
</gene>
<dbReference type="InterPro" id="IPR041246">
    <property type="entry name" value="Bact_MG10"/>
</dbReference>
<dbReference type="Pfam" id="PF17973">
    <property type="entry name" value="bMG10"/>
    <property type="match status" value="1"/>
</dbReference>
<feature type="domain" description="Alpha-2-macroglobulin bait region" evidence="5">
    <location>
        <begin position="1634"/>
        <end position="1777"/>
    </location>
</feature>
<keyword evidence="2" id="KW-0732">Signal</keyword>
<dbReference type="InterPro" id="IPR051802">
    <property type="entry name" value="YfhM-like"/>
</dbReference>
<protein>
    <submittedName>
        <fullName evidence="7">Large extracellular alpha-helical protein</fullName>
    </submittedName>
</protein>
<dbReference type="Gene3D" id="2.60.40.10">
    <property type="entry name" value="Immunoglobulins"/>
    <property type="match status" value="1"/>
</dbReference>
<evidence type="ECO:0000313" key="7">
    <source>
        <dbReference type="EMBL" id="AJQ97028.1"/>
    </source>
</evidence>
<feature type="region of interest" description="Disordered" evidence="3">
    <location>
        <begin position="1"/>
        <end position="20"/>
    </location>
</feature>
<keyword evidence="4" id="KW-1133">Transmembrane helix</keyword>
<evidence type="ECO:0000259" key="5">
    <source>
        <dbReference type="SMART" id="SM01359"/>
    </source>
</evidence>
<dbReference type="InterPro" id="IPR041203">
    <property type="entry name" value="Bact_A2M_MG5"/>
</dbReference>
<name>A0A0C5VUP7_9GAMM</name>
<accession>A0A0C5VUP7</accession>
<dbReference type="SMART" id="SM01359">
    <property type="entry name" value="A2M_N_2"/>
    <property type="match status" value="1"/>
</dbReference>
<dbReference type="SMART" id="SM01360">
    <property type="entry name" value="A2M"/>
    <property type="match status" value="1"/>
</dbReference>
<dbReference type="KEGG" id="gsn:YC6258_04996"/>
<dbReference type="CDD" id="cd02891">
    <property type="entry name" value="A2M_like"/>
    <property type="match status" value="1"/>
</dbReference>
<evidence type="ECO:0000313" key="8">
    <source>
        <dbReference type="Proteomes" id="UP000032266"/>
    </source>
</evidence>
<dbReference type="InterPro" id="IPR047565">
    <property type="entry name" value="Alpha-macroglob_thiol-ester_cl"/>
</dbReference>